<dbReference type="PANTHER" id="PTHR33639:SF2">
    <property type="entry name" value="DUF393 DOMAIN-CONTAINING PROTEIN"/>
    <property type="match status" value="1"/>
</dbReference>
<dbReference type="InterPro" id="IPR007263">
    <property type="entry name" value="DCC1-like"/>
</dbReference>
<dbReference type="RefSeq" id="WP_090555123.1">
    <property type="nucleotide sequence ID" value="NZ_FNRA01000001.1"/>
</dbReference>
<dbReference type="PANTHER" id="PTHR33639">
    <property type="entry name" value="THIOL-DISULFIDE OXIDOREDUCTASE DCC"/>
    <property type="match status" value="1"/>
</dbReference>
<dbReference type="OrthoDB" id="9785438at2"/>
<evidence type="ECO:0000313" key="1">
    <source>
        <dbReference type="EMBL" id="SEA01538.1"/>
    </source>
</evidence>
<reference evidence="1 2" key="1">
    <citation type="submission" date="2016-10" db="EMBL/GenBank/DDBJ databases">
        <authorList>
            <person name="de Groot N.N."/>
        </authorList>
    </citation>
    <scope>NUCLEOTIDE SEQUENCE [LARGE SCALE GENOMIC DNA]</scope>
    <source>
        <strain evidence="1 2">DSM 19033</strain>
    </source>
</reference>
<dbReference type="GO" id="GO:0015035">
    <property type="term" value="F:protein-disulfide reductase activity"/>
    <property type="evidence" value="ECO:0007669"/>
    <property type="project" value="InterPro"/>
</dbReference>
<proteinExistence type="predicted"/>
<dbReference type="Proteomes" id="UP000198850">
    <property type="component" value="Unassembled WGS sequence"/>
</dbReference>
<dbReference type="InterPro" id="IPR052927">
    <property type="entry name" value="DCC_oxidoreductase"/>
</dbReference>
<gene>
    <name evidence="1" type="ORF">SAMN05443550_101692</name>
</gene>
<keyword evidence="2" id="KW-1185">Reference proteome</keyword>
<dbReference type="EMBL" id="FNRA01000001">
    <property type="protein sequence ID" value="SEA01538.1"/>
    <property type="molecule type" value="Genomic_DNA"/>
</dbReference>
<protein>
    <submittedName>
        <fullName evidence="1">Predicted thiol-disulfide oxidoreductase YuxK, DCC family</fullName>
    </submittedName>
</protein>
<dbReference type="STRING" id="425514.SAMN05443550_101692"/>
<organism evidence="1 2">
    <name type="scientific">Pedobacter hartonius</name>
    <dbReference type="NCBI Taxonomy" id="425514"/>
    <lineage>
        <taxon>Bacteria</taxon>
        <taxon>Pseudomonadati</taxon>
        <taxon>Bacteroidota</taxon>
        <taxon>Sphingobacteriia</taxon>
        <taxon>Sphingobacteriales</taxon>
        <taxon>Sphingobacteriaceae</taxon>
        <taxon>Pedobacter</taxon>
    </lineage>
</organism>
<dbReference type="AlphaFoldDB" id="A0A1H3XSN7"/>
<evidence type="ECO:0000313" key="2">
    <source>
        <dbReference type="Proteomes" id="UP000198850"/>
    </source>
</evidence>
<dbReference type="Pfam" id="PF04134">
    <property type="entry name" value="DCC1-like"/>
    <property type="match status" value="1"/>
</dbReference>
<accession>A0A1H3XSN7</accession>
<sequence length="131" mass="14934">MEHSIIFFDGVCNLCTGSVKFVIKRDKKDVFRFAPLQSDVARQYLAPADTLEVMPSSIILVEKGKVYKRSTAALRIAAHLGGGWNLLYGFLIVPAFIRDFVYDQIARRRYRIWGKEESCMVPTAELKAKFL</sequence>
<name>A0A1H3XSN7_9SPHI</name>